<accession>A0AAV6GA02</accession>
<feature type="compositionally biased region" description="Polar residues" evidence="1">
    <location>
        <begin position="71"/>
        <end position="81"/>
    </location>
</feature>
<comment type="caution">
    <text evidence="2">The sequence shown here is derived from an EMBL/GenBank/DDBJ whole genome shotgun (WGS) entry which is preliminary data.</text>
</comment>
<dbReference type="Proteomes" id="UP000823561">
    <property type="component" value="Chromosome 15"/>
</dbReference>
<evidence type="ECO:0008006" key="4">
    <source>
        <dbReference type="Google" id="ProtNLM"/>
    </source>
</evidence>
<name>A0AAV6GA02_9TELE</name>
<dbReference type="EMBL" id="JADWDJ010000015">
    <property type="protein sequence ID" value="KAG5269546.1"/>
    <property type="molecule type" value="Genomic_DNA"/>
</dbReference>
<keyword evidence="3" id="KW-1185">Reference proteome</keyword>
<dbReference type="AlphaFoldDB" id="A0AAV6GA02"/>
<reference evidence="2" key="1">
    <citation type="submission" date="2020-10" db="EMBL/GenBank/DDBJ databases">
        <title>Chromosome-scale genome assembly of the Allis shad, Alosa alosa.</title>
        <authorList>
            <person name="Margot Z."/>
            <person name="Christophe K."/>
            <person name="Cabau C."/>
            <person name="Louis A."/>
            <person name="Berthelot C."/>
            <person name="Parey E."/>
            <person name="Roest Crollius H."/>
            <person name="Montfort J."/>
            <person name="Robinson-Rechavi M."/>
            <person name="Bucao C."/>
            <person name="Bouchez O."/>
            <person name="Gislard M."/>
            <person name="Lluch J."/>
            <person name="Milhes M."/>
            <person name="Lampietro C."/>
            <person name="Lopez Roques C."/>
            <person name="Donnadieu C."/>
            <person name="Braasch I."/>
            <person name="Desvignes T."/>
            <person name="Postlethwait J."/>
            <person name="Bobe J."/>
            <person name="Guiguen Y."/>
        </authorList>
    </citation>
    <scope>NUCLEOTIDE SEQUENCE</scope>
    <source>
        <strain evidence="2">M-15738</strain>
        <tissue evidence="2">Blood</tissue>
    </source>
</reference>
<feature type="region of interest" description="Disordered" evidence="1">
    <location>
        <begin position="53"/>
        <end position="81"/>
    </location>
</feature>
<gene>
    <name evidence="2" type="ORF">AALO_G00203240</name>
</gene>
<evidence type="ECO:0000313" key="3">
    <source>
        <dbReference type="Proteomes" id="UP000823561"/>
    </source>
</evidence>
<organism evidence="2 3">
    <name type="scientific">Alosa alosa</name>
    <name type="common">allis shad</name>
    <dbReference type="NCBI Taxonomy" id="278164"/>
    <lineage>
        <taxon>Eukaryota</taxon>
        <taxon>Metazoa</taxon>
        <taxon>Chordata</taxon>
        <taxon>Craniata</taxon>
        <taxon>Vertebrata</taxon>
        <taxon>Euteleostomi</taxon>
        <taxon>Actinopterygii</taxon>
        <taxon>Neopterygii</taxon>
        <taxon>Teleostei</taxon>
        <taxon>Clupei</taxon>
        <taxon>Clupeiformes</taxon>
        <taxon>Clupeoidei</taxon>
        <taxon>Clupeidae</taxon>
        <taxon>Alosa</taxon>
    </lineage>
</organism>
<protein>
    <recommendedName>
        <fullName evidence="4">Secreted protein</fullName>
    </recommendedName>
</protein>
<proteinExistence type="predicted"/>
<evidence type="ECO:0000256" key="1">
    <source>
        <dbReference type="SAM" id="MobiDB-lite"/>
    </source>
</evidence>
<evidence type="ECO:0000313" key="2">
    <source>
        <dbReference type="EMBL" id="KAG5269546.1"/>
    </source>
</evidence>
<sequence>MMSTNSQELLELAVLAALNAFAWSHHAQVHLALIPVPAPLKLVKRVKGTTKQAFERSSEDGPLQTYWATGDLSQSSPEVPP</sequence>